<protein>
    <submittedName>
        <fullName evidence="1">Uncharacterized protein</fullName>
    </submittedName>
</protein>
<accession>A0A9P6EQT6</accession>
<dbReference type="AlphaFoldDB" id="A0A9P6EQT6"/>
<sequence length="247" mass="28142">MEYESMRFKLSIMQELSGGICLPRREPHYSFFLECECSHLGTPLRQTQNYTRSLSTSEPCSWSQEECKRRGSPTYSTETLLERVTSFQSWLVIAIEFRQRLKDGMSSEGALRRNYGLEIYEVVGLVQKPSNRTTLGCNQFKIQITGLIVDEIHQKKLYFYFVTRLQADVRVPLPVPHITVEFQPGSSLFYEAPATSGPKGVQFHGGTYNMIVNDQLAGLFAQPLGTMIFDYQLSATGSFQGETLFRD</sequence>
<dbReference type="EMBL" id="MU157828">
    <property type="protein sequence ID" value="KAF9533685.1"/>
    <property type="molecule type" value="Genomic_DNA"/>
</dbReference>
<gene>
    <name evidence="1" type="ORF">CPB83DRAFT_832135</name>
</gene>
<proteinExistence type="predicted"/>
<dbReference type="Proteomes" id="UP000807306">
    <property type="component" value="Unassembled WGS sequence"/>
</dbReference>
<reference evidence="1" key="1">
    <citation type="submission" date="2020-11" db="EMBL/GenBank/DDBJ databases">
        <authorList>
            <consortium name="DOE Joint Genome Institute"/>
            <person name="Ahrendt S."/>
            <person name="Riley R."/>
            <person name="Andreopoulos W."/>
            <person name="Labutti K."/>
            <person name="Pangilinan J."/>
            <person name="Ruiz-Duenas F.J."/>
            <person name="Barrasa J.M."/>
            <person name="Sanchez-Garcia M."/>
            <person name="Camarero S."/>
            <person name="Miyauchi S."/>
            <person name="Serrano A."/>
            <person name="Linde D."/>
            <person name="Babiker R."/>
            <person name="Drula E."/>
            <person name="Ayuso-Fernandez I."/>
            <person name="Pacheco R."/>
            <person name="Padilla G."/>
            <person name="Ferreira P."/>
            <person name="Barriuso J."/>
            <person name="Kellner H."/>
            <person name="Castanera R."/>
            <person name="Alfaro M."/>
            <person name="Ramirez L."/>
            <person name="Pisabarro A.G."/>
            <person name="Kuo A."/>
            <person name="Tritt A."/>
            <person name="Lipzen A."/>
            <person name="He G."/>
            <person name="Yan M."/>
            <person name="Ng V."/>
            <person name="Cullen D."/>
            <person name="Martin F."/>
            <person name="Rosso M.-N."/>
            <person name="Henrissat B."/>
            <person name="Hibbett D."/>
            <person name="Martinez A.T."/>
            <person name="Grigoriev I.V."/>
        </authorList>
    </citation>
    <scope>NUCLEOTIDE SEQUENCE</scope>
    <source>
        <strain evidence="1">CBS 506.95</strain>
    </source>
</reference>
<comment type="caution">
    <text evidence="1">The sequence shown here is derived from an EMBL/GenBank/DDBJ whole genome shotgun (WGS) entry which is preliminary data.</text>
</comment>
<evidence type="ECO:0000313" key="2">
    <source>
        <dbReference type="Proteomes" id="UP000807306"/>
    </source>
</evidence>
<keyword evidence="2" id="KW-1185">Reference proteome</keyword>
<name>A0A9P6EQT6_9AGAR</name>
<evidence type="ECO:0000313" key="1">
    <source>
        <dbReference type="EMBL" id="KAF9533685.1"/>
    </source>
</evidence>
<organism evidence="1 2">
    <name type="scientific">Crepidotus variabilis</name>
    <dbReference type="NCBI Taxonomy" id="179855"/>
    <lineage>
        <taxon>Eukaryota</taxon>
        <taxon>Fungi</taxon>
        <taxon>Dikarya</taxon>
        <taxon>Basidiomycota</taxon>
        <taxon>Agaricomycotina</taxon>
        <taxon>Agaricomycetes</taxon>
        <taxon>Agaricomycetidae</taxon>
        <taxon>Agaricales</taxon>
        <taxon>Agaricineae</taxon>
        <taxon>Crepidotaceae</taxon>
        <taxon>Crepidotus</taxon>
    </lineage>
</organism>